<keyword evidence="4" id="KW-0646">Protease inhibitor</keyword>
<evidence type="ECO:0000256" key="6">
    <source>
        <dbReference type="SAM" id="SignalP"/>
    </source>
</evidence>
<dbReference type="GO" id="GO:0004867">
    <property type="term" value="F:serine-type endopeptidase inhibitor activity"/>
    <property type="evidence" value="ECO:0007669"/>
    <property type="project" value="UniProtKB-KW"/>
</dbReference>
<dbReference type="InterPro" id="IPR004094">
    <property type="entry name" value="Antistasin-like"/>
</dbReference>
<dbReference type="Gene3D" id="2.10.22.10">
    <property type="entry name" value="Antistasin, domain 1"/>
    <property type="match status" value="1"/>
</dbReference>
<evidence type="ECO:0000256" key="3">
    <source>
        <dbReference type="ARBA" id="ARBA00022525"/>
    </source>
</evidence>
<feature type="signal peptide" evidence="6">
    <location>
        <begin position="1"/>
        <end position="16"/>
    </location>
</feature>
<reference evidence="8" key="1">
    <citation type="submission" date="2020-01" db="EMBL/GenBank/DDBJ databases">
        <authorList>
            <person name="Gaasterland T."/>
            <person name="Baker M."/>
            <person name="Edsall L."/>
            <person name="Macagno E.R."/>
        </authorList>
    </citation>
    <scope>NUCLEOTIDE SEQUENCE</scope>
</reference>
<evidence type="ECO:0000256" key="5">
    <source>
        <dbReference type="ARBA" id="ARBA00022900"/>
    </source>
</evidence>
<dbReference type="InterPro" id="IPR008086">
    <property type="entry name" value="Prot_inh_I15_antistasin_leech"/>
</dbReference>
<evidence type="ECO:0000259" key="7">
    <source>
        <dbReference type="PROSITE" id="PS51252"/>
    </source>
</evidence>
<accession>A0A7T0KC54</accession>
<dbReference type="PRINTS" id="PR01706">
    <property type="entry name" value="ANTISTASIN"/>
</dbReference>
<keyword evidence="6" id="KW-0732">Signal</keyword>
<dbReference type="GO" id="GO:0005576">
    <property type="term" value="C:extracellular region"/>
    <property type="evidence" value="ECO:0007669"/>
    <property type="project" value="UniProtKB-SubCell"/>
</dbReference>
<dbReference type="InterPro" id="IPR011061">
    <property type="entry name" value="Hirudin/antistatin"/>
</dbReference>
<sequence>MKVALFLALLLTIAVGFDDNPFGIPCGIERCTGAQICDDLQMRCVCPRFRCRIFCPNGLKVDENGCVYPCTCA</sequence>
<organism evidence="8">
    <name type="scientific">Hirudo verbana</name>
    <dbReference type="NCBI Taxonomy" id="311461"/>
    <lineage>
        <taxon>Eukaryota</taxon>
        <taxon>Metazoa</taxon>
        <taxon>Spiralia</taxon>
        <taxon>Lophotrochozoa</taxon>
        <taxon>Annelida</taxon>
        <taxon>Clitellata</taxon>
        <taxon>Hirudinea</taxon>
        <taxon>Hirudinida</taxon>
        <taxon>Hirudiniformes</taxon>
        <taxon>Hirudinidae</taxon>
        <taxon>Hirudo</taxon>
    </lineage>
</organism>
<feature type="domain" description="Antistasin-like" evidence="7">
    <location>
        <begin position="46"/>
        <end position="72"/>
    </location>
</feature>
<comment type="similarity">
    <text evidence="2">Belongs to the protease inhibitor I15 (antistasin) family.</text>
</comment>
<dbReference type="EMBL" id="MT000986">
    <property type="protein sequence ID" value="QPK77444.1"/>
    <property type="molecule type" value="Genomic_DNA"/>
</dbReference>
<evidence type="ECO:0000256" key="1">
    <source>
        <dbReference type="ARBA" id="ARBA00004613"/>
    </source>
</evidence>
<feature type="chain" id="PRO_5031378945" evidence="6">
    <location>
        <begin position="17"/>
        <end position="73"/>
    </location>
</feature>
<keyword evidence="5" id="KW-0722">Serine protease inhibitor</keyword>
<dbReference type="Pfam" id="PF02822">
    <property type="entry name" value="Antistasin"/>
    <property type="match status" value="1"/>
</dbReference>
<dbReference type="GO" id="GO:0050819">
    <property type="term" value="P:negative regulation of coagulation"/>
    <property type="evidence" value="ECO:0007669"/>
    <property type="project" value="InterPro"/>
</dbReference>
<protein>
    <submittedName>
        <fullName evidence="8">Hirustasin-like factor 2</fullName>
    </submittedName>
</protein>
<dbReference type="SUPFAM" id="SSF57262">
    <property type="entry name" value="Leech antihemostatic proteins"/>
    <property type="match status" value="1"/>
</dbReference>
<name>A0A7T0KC54_9ANNE</name>
<proteinExistence type="inferred from homology"/>
<dbReference type="PROSITE" id="PS51252">
    <property type="entry name" value="ANTISTASIN"/>
    <property type="match status" value="1"/>
</dbReference>
<evidence type="ECO:0000256" key="2">
    <source>
        <dbReference type="ARBA" id="ARBA00008768"/>
    </source>
</evidence>
<dbReference type="AlphaFoldDB" id="A0A7T0KC54"/>
<comment type="subcellular location">
    <subcellularLocation>
        <location evidence="1">Secreted</location>
    </subcellularLocation>
</comment>
<evidence type="ECO:0000256" key="4">
    <source>
        <dbReference type="ARBA" id="ARBA00022690"/>
    </source>
</evidence>
<evidence type="ECO:0000313" key="8">
    <source>
        <dbReference type="EMBL" id="QPK77444.1"/>
    </source>
</evidence>
<keyword evidence="3" id="KW-0964">Secreted</keyword>